<reference evidence="8" key="1">
    <citation type="submission" date="2016-06" db="UniProtKB">
        <authorList>
            <consortium name="WormBaseParasite"/>
        </authorList>
    </citation>
    <scope>IDENTIFICATION</scope>
</reference>
<dbReference type="AlphaFoldDB" id="A0A183DSX0"/>
<dbReference type="GO" id="GO:0003723">
    <property type="term" value="F:RNA binding"/>
    <property type="evidence" value="ECO:0007669"/>
    <property type="project" value="UniProtKB-KW"/>
</dbReference>
<name>A0A183DSX0_9BILA</name>
<evidence type="ECO:0000256" key="2">
    <source>
        <dbReference type="ARBA" id="ARBA00022540"/>
    </source>
</evidence>
<keyword evidence="2" id="KW-0396">Initiation factor</keyword>
<evidence type="ECO:0000313" key="7">
    <source>
        <dbReference type="Proteomes" id="UP000271098"/>
    </source>
</evidence>
<evidence type="ECO:0000256" key="3">
    <source>
        <dbReference type="ARBA" id="ARBA00022884"/>
    </source>
</evidence>
<keyword evidence="4" id="KW-0648">Protein biosynthesis</keyword>
<dbReference type="PANTHER" id="PTHR12399:SF0">
    <property type="entry name" value="EUKARYOTIC TRANSLATION INITIATION FACTOR 3 SUBUNIT D"/>
    <property type="match status" value="1"/>
</dbReference>
<keyword evidence="3" id="KW-0694">RNA-binding</keyword>
<dbReference type="WBParaSite" id="GPUH_0001182501-mRNA-1">
    <property type="protein sequence ID" value="GPUH_0001182501-mRNA-1"/>
    <property type="gene ID" value="GPUH_0001182501"/>
</dbReference>
<protein>
    <recommendedName>
        <fullName evidence="5">Eukaryotic translation initiation factor 3 subunit p66</fullName>
    </recommendedName>
</protein>
<reference evidence="6 7" key="2">
    <citation type="submission" date="2018-11" db="EMBL/GenBank/DDBJ databases">
        <authorList>
            <consortium name="Pathogen Informatics"/>
        </authorList>
    </citation>
    <scope>NUCLEOTIDE SEQUENCE [LARGE SCALE GENOMIC DNA]</scope>
</reference>
<sequence>MEFEGKQPTFDLPEMFDNRIGWGPIATLEKFQNLPYQQFNKADKIGKVADWIGITHVIAAGADRYGNPYTSGTVGSQYDYVHDEEDATFQLVDTSKPQRSNMQKGGRMRQQQQFYVCIVLQWQRRGGGARGRGRGGMGYGRWDQRNQKQLAASIAVRPEWQVLEEMDFPRLAKLNLPNIEPGQDINGHRYGQLYYYDKAFDRVTLAQENAGNVFATDMILATLMAATRSVYSWDVIAYRVGDKLFFDKRDTGGFSNPVGMFLYYS</sequence>
<keyword evidence="7" id="KW-1185">Reference proteome</keyword>
<dbReference type="OrthoDB" id="16538at2759"/>
<evidence type="ECO:0000256" key="4">
    <source>
        <dbReference type="ARBA" id="ARBA00022917"/>
    </source>
</evidence>
<dbReference type="PANTHER" id="PTHR12399">
    <property type="entry name" value="EUKARYOTIC TRANSLATION INITIATION FACTOR 3 SUBUNIT 7"/>
    <property type="match status" value="1"/>
</dbReference>
<evidence type="ECO:0000313" key="6">
    <source>
        <dbReference type="EMBL" id="VDN19300.1"/>
    </source>
</evidence>
<accession>A0A183DSX0</accession>
<dbReference type="GO" id="GO:0003743">
    <property type="term" value="F:translation initiation factor activity"/>
    <property type="evidence" value="ECO:0007669"/>
    <property type="project" value="UniProtKB-KW"/>
</dbReference>
<dbReference type="Proteomes" id="UP000271098">
    <property type="component" value="Unassembled WGS sequence"/>
</dbReference>
<dbReference type="InterPro" id="IPR007783">
    <property type="entry name" value="eIF3d"/>
</dbReference>
<evidence type="ECO:0000256" key="5">
    <source>
        <dbReference type="ARBA" id="ARBA00033202"/>
    </source>
</evidence>
<proteinExistence type="predicted"/>
<evidence type="ECO:0000256" key="1">
    <source>
        <dbReference type="ARBA" id="ARBA00022490"/>
    </source>
</evidence>
<gene>
    <name evidence="6" type="ORF">GPUH_LOCUS11811</name>
</gene>
<dbReference type="GO" id="GO:0005852">
    <property type="term" value="C:eukaryotic translation initiation factor 3 complex"/>
    <property type="evidence" value="ECO:0007669"/>
    <property type="project" value="InterPro"/>
</dbReference>
<evidence type="ECO:0000313" key="8">
    <source>
        <dbReference type="WBParaSite" id="GPUH_0001182501-mRNA-1"/>
    </source>
</evidence>
<dbReference type="EMBL" id="UYRT01078820">
    <property type="protein sequence ID" value="VDN19300.1"/>
    <property type="molecule type" value="Genomic_DNA"/>
</dbReference>
<keyword evidence="1" id="KW-0963">Cytoplasm</keyword>
<organism evidence="8">
    <name type="scientific">Gongylonema pulchrum</name>
    <dbReference type="NCBI Taxonomy" id="637853"/>
    <lineage>
        <taxon>Eukaryota</taxon>
        <taxon>Metazoa</taxon>
        <taxon>Ecdysozoa</taxon>
        <taxon>Nematoda</taxon>
        <taxon>Chromadorea</taxon>
        <taxon>Rhabditida</taxon>
        <taxon>Spirurina</taxon>
        <taxon>Spiruromorpha</taxon>
        <taxon>Spiruroidea</taxon>
        <taxon>Gongylonematidae</taxon>
        <taxon>Gongylonema</taxon>
    </lineage>
</organism>
<dbReference type="Pfam" id="PF05091">
    <property type="entry name" value="eIF-3_zeta"/>
    <property type="match status" value="1"/>
</dbReference>